<dbReference type="CDD" id="cd00093">
    <property type="entry name" value="HTH_XRE"/>
    <property type="match status" value="1"/>
</dbReference>
<dbReference type="InterPro" id="IPR010982">
    <property type="entry name" value="Lambda_DNA-bd_dom_sf"/>
</dbReference>
<evidence type="ECO:0000259" key="1">
    <source>
        <dbReference type="PROSITE" id="PS50943"/>
    </source>
</evidence>
<evidence type="ECO:0000313" key="2">
    <source>
        <dbReference type="EMBL" id="PJO44861.1"/>
    </source>
</evidence>
<proteinExistence type="predicted"/>
<dbReference type="GO" id="GO:0003677">
    <property type="term" value="F:DNA binding"/>
    <property type="evidence" value="ECO:0007669"/>
    <property type="project" value="InterPro"/>
</dbReference>
<sequence length="124" mass="13960">MNILCVLCYNSTEVKDMDYKHTAMTINQWMQENNVSKTKMAELVGVSEGLLRAILKGDRRITSERLTKFAEVMNIPRATLLGLSDSELFAGYSVIPRGGTDLSVTNKHQIQQVAMLLNAYETFK</sequence>
<dbReference type="SUPFAM" id="SSF47413">
    <property type="entry name" value="lambda repressor-like DNA-binding domains"/>
    <property type="match status" value="1"/>
</dbReference>
<dbReference type="InterPro" id="IPR001387">
    <property type="entry name" value="Cro/C1-type_HTH"/>
</dbReference>
<accession>A0A2M9Q9V6</accession>
<name>A0A2M9Q9V6_9BACI</name>
<dbReference type="PROSITE" id="PS50943">
    <property type="entry name" value="HTH_CROC1"/>
    <property type="match status" value="1"/>
</dbReference>
<dbReference type="SMART" id="SM00530">
    <property type="entry name" value="HTH_XRE"/>
    <property type="match status" value="1"/>
</dbReference>
<dbReference type="AlphaFoldDB" id="A0A2M9Q9V6"/>
<feature type="domain" description="HTH cro/C1-type" evidence="1">
    <location>
        <begin position="26"/>
        <end position="80"/>
    </location>
</feature>
<organism evidence="2 3">
    <name type="scientific">Lysinibacillus xylanilyticus</name>
    <dbReference type="NCBI Taxonomy" id="582475"/>
    <lineage>
        <taxon>Bacteria</taxon>
        <taxon>Bacillati</taxon>
        <taxon>Bacillota</taxon>
        <taxon>Bacilli</taxon>
        <taxon>Bacillales</taxon>
        <taxon>Bacillaceae</taxon>
        <taxon>Lysinibacillus</taxon>
    </lineage>
</organism>
<dbReference type="Gene3D" id="1.10.260.40">
    <property type="entry name" value="lambda repressor-like DNA-binding domains"/>
    <property type="match status" value="1"/>
</dbReference>
<gene>
    <name evidence="2" type="ORF">CWD94_04015</name>
</gene>
<dbReference type="Pfam" id="PF01381">
    <property type="entry name" value="HTH_3"/>
    <property type="match status" value="1"/>
</dbReference>
<reference evidence="2 3" key="1">
    <citation type="submission" date="2017-11" db="EMBL/GenBank/DDBJ databases">
        <title>Bacterial isolate from king chilli rhizosphere.</title>
        <authorList>
            <person name="Takhelmayum P."/>
            <person name="Sarangthem I."/>
        </authorList>
    </citation>
    <scope>NUCLEOTIDE SEQUENCE [LARGE SCALE GENOMIC DNA]</scope>
    <source>
        <strain evidence="3">t26</strain>
    </source>
</reference>
<comment type="caution">
    <text evidence="2">The sequence shown here is derived from an EMBL/GenBank/DDBJ whole genome shotgun (WGS) entry which is preliminary data.</text>
</comment>
<dbReference type="Proteomes" id="UP000232101">
    <property type="component" value="Unassembled WGS sequence"/>
</dbReference>
<dbReference type="EMBL" id="PHQY01000322">
    <property type="protein sequence ID" value="PJO44861.1"/>
    <property type="molecule type" value="Genomic_DNA"/>
</dbReference>
<protein>
    <recommendedName>
        <fullName evidence="1">HTH cro/C1-type domain-containing protein</fullName>
    </recommendedName>
</protein>
<evidence type="ECO:0000313" key="3">
    <source>
        <dbReference type="Proteomes" id="UP000232101"/>
    </source>
</evidence>